<dbReference type="Gene3D" id="3.40.710.10">
    <property type="entry name" value="DD-peptidase/beta-lactamase superfamily"/>
    <property type="match status" value="1"/>
</dbReference>
<dbReference type="SUPFAM" id="SSF56601">
    <property type="entry name" value="beta-lactamase/transpeptidase-like"/>
    <property type="match status" value="1"/>
</dbReference>
<dbReference type="GO" id="GO:0016787">
    <property type="term" value="F:hydrolase activity"/>
    <property type="evidence" value="ECO:0007669"/>
    <property type="project" value="UniProtKB-KW"/>
</dbReference>
<comment type="caution">
    <text evidence="3">The sequence shown here is derived from an EMBL/GenBank/DDBJ whole genome shotgun (WGS) entry which is preliminary data.</text>
</comment>
<keyword evidence="4" id="KW-1185">Reference proteome</keyword>
<dbReference type="EC" id="3.1.1.103" evidence="3"/>
<dbReference type="EMBL" id="JAUZMY010000025">
    <property type="protein sequence ID" value="MEE2039987.1"/>
    <property type="molecule type" value="Genomic_DNA"/>
</dbReference>
<dbReference type="PANTHER" id="PTHR46825:SF9">
    <property type="entry name" value="BETA-LACTAMASE-RELATED DOMAIN-CONTAINING PROTEIN"/>
    <property type="match status" value="1"/>
</dbReference>
<proteinExistence type="predicted"/>
<sequence length="494" mass="53339">MTTTAPRSEDTTTPGPRPAVVDEAYWSERLRALADEHGVPGAQLGILAMGRPAAEGAPQEPDQDAYAACGVLNTETGHPVGAESVFQIGSITKVWVATAVMQLVDQGRLTLDTPVVDVLPELRLSDPGTTERLRVRHLLTHTSGIDGDLFTDTGRGDDTLERYVALLADAAQNHPLGATFSYCNSGFPLLGRIIEKLTGGSWDAAMRESLFAPLGLSHTGTLPEEAVLHGAAVGHVRGLPDPVRAPVWGLPRSMGPAGLINSTAKDVLRFARMHLNGGLAEDGTRVLSEEGVRAMTEFQVAVPDVHSQGDSWGLGWIRYDWNGHRLVGHDGNTIGQSAFLRVSPETGLAVVLLTNGGHALDLSEELYREIFRELAGVRTRDRLEAPRVPADVDSARDLGTYEHSSLRLEVFERDGDTVLRTTALGPLAEVDPEPVQEHVMVPVEQGLYVVRPRGTRSWIPVTFYDLPTGERYAHHGVRAIPRLRGADTRSAHGA</sequence>
<accession>A0ABU7KEG9</accession>
<keyword evidence="3" id="KW-0378">Hydrolase</keyword>
<feature type="compositionally biased region" description="Polar residues" evidence="1">
    <location>
        <begin position="1"/>
        <end position="14"/>
    </location>
</feature>
<dbReference type="Pfam" id="PF00144">
    <property type="entry name" value="Beta-lactamase"/>
    <property type="match status" value="1"/>
</dbReference>
<feature type="domain" description="Beta-lactamase-related" evidence="2">
    <location>
        <begin position="29"/>
        <end position="367"/>
    </location>
</feature>
<evidence type="ECO:0000256" key="1">
    <source>
        <dbReference type="SAM" id="MobiDB-lite"/>
    </source>
</evidence>
<feature type="region of interest" description="Disordered" evidence="1">
    <location>
        <begin position="1"/>
        <end position="20"/>
    </location>
</feature>
<gene>
    <name evidence="3" type="ORF">Q8791_22480</name>
</gene>
<dbReference type="InterPro" id="IPR001466">
    <property type="entry name" value="Beta-lactam-related"/>
</dbReference>
<dbReference type="PANTHER" id="PTHR46825">
    <property type="entry name" value="D-ALANYL-D-ALANINE-CARBOXYPEPTIDASE/ENDOPEPTIDASE AMPH"/>
    <property type="match status" value="1"/>
</dbReference>
<name>A0ABU7KEG9_9ACTN</name>
<evidence type="ECO:0000313" key="3">
    <source>
        <dbReference type="EMBL" id="MEE2039987.1"/>
    </source>
</evidence>
<dbReference type="InterPro" id="IPR012338">
    <property type="entry name" value="Beta-lactam/transpept-like"/>
</dbReference>
<dbReference type="InterPro" id="IPR050491">
    <property type="entry name" value="AmpC-like"/>
</dbReference>
<reference evidence="3 4" key="1">
    <citation type="submission" date="2023-08" db="EMBL/GenBank/DDBJ databases">
        <authorList>
            <person name="Girao M."/>
            <person name="Carvalho M.F."/>
        </authorList>
    </citation>
    <scope>NUCLEOTIDE SEQUENCE [LARGE SCALE GENOMIC DNA]</scope>
    <source>
        <strain evidence="3 4">CT-R113</strain>
    </source>
</reference>
<evidence type="ECO:0000259" key="2">
    <source>
        <dbReference type="Pfam" id="PF00144"/>
    </source>
</evidence>
<organism evidence="3 4">
    <name type="scientific">Nocardiopsis codii</name>
    <dbReference type="NCBI Taxonomy" id="3065942"/>
    <lineage>
        <taxon>Bacteria</taxon>
        <taxon>Bacillati</taxon>
        <taxon>Actinomycetota</taxon>
        <taxon>Actinomycetes</taxon>
        <taxon>Streptosporangiales</taxon>
        <taxon>Nocardiopsidaceae</taxon>
        <taxon>Nocardiopsis</taxon>
    </lineage>
</organism>
<evidence type="ECO:0000313" key="4">
    <source>
        <dbReference type="Proteomes" id="UP001356095"/>
    </source>
</evidence>
<dbReference type="Proteomes" id="UP001356095">
    <property type="component" value="Unassembled WGS sequence"/>
</dbReference>
<dbReference type="RefSeq" id="WP_330093754.1">
    <property type="nucleotide sequence ID" value="NZ_JAUZMY010000025.1"/>
</dbReference>
<protein>
    <submittedName>
        <fullName evidence="3">Serine hydrolase domain-containing protein</fullName>
        <ecNumber evidence="3">3.1.1.103</ecNumber>
    </submittedName>
</protein>